<dbReference type="GO" id="GO:0016491">
    <property type="term" value="F:oxidoreductase activity"/>
    <property type="evidence" value="ECO:0007669"/>
    <property type="project" value="InterPro"/>
</dbReference>
<accession>A0A286GAH1</accession>
<name>A0A286GAH1_9PROT</name>
<evidence type="ECO:0000313" key="3">
    <source>
        <dbReference type="Proteomes" id="UP000219621"/>
    </source>
</evidence>
<dbReference type="CDD" id="cd02970">
    <property type="entry name" value="PRX_like2"/>
    <property type="match status" value="1"/>
</dbReference>
<dbReference type="Pfam" id="PF00578">
    <property type="entry name" value="AhpC-TSA"/>
    <property type="match status" value="1"/>
</dbReference>
<reference evidence="3" key="1">
    <citation type="submission" date="2017-09" db="EMBL/GenBank/DDBJ databases">
        <authorList>
            <person name="Varghese N."/>
            <person name="Submissions S."/>
        </authorList>
    </citation>
    <scope>NUCLEOTIDE SEQUENCE [LARGE SCALE GENOMIC DNA]</scope>
    <source>
        <strain evidence="3">USBA 140</strain>
    </source>
</reference>
<dbReference type="Proteomes" id="UP000219621">
    <property type="component" value="Unassembled WGS sequence"/>
</dbReference>
<proteinExistence type="predicted"/>
<evidence type="ECO:0000259" key="1">
    <source>
        <dbReference type="PROSITE" id="PS51352"/>
    </source>
</evidence>
<dbReference type="PROSITE" id="PS51352">
    <property type="entry name" value="THIOREDOXIN_2"/>
    <property type="match status" value="1"/>
</dbReference>
<evidence type="ECO:0000313" key="2">
    <source>
        <dbReference type="EMBL" id="SOD92139.1"/>
    </source>
</evidence>
<dbReference type="SUPFAM" id="SSF52833">
    <property type="entry name" value="Thioredoxin-like"/>
    <property type="match status" value="1"/>
</dbReference>
<gene>
    <name evidence="2" type="ORF">SAMN05421508_102285</name>
</gene>
<dbReference type="RefSeq" id="WP_097278046.1">
    <property type="nucleotide sequence ID" value="NZ_OCNJ01000002.1"/>
</dbReference>
<dbReference type="InterPro" id="IPR036249">
    <property type="entry name" value="Thioredoxin-like_sf"/>
</dbReference>
<dbReference type="InterPro" id="IPR000866">
    <property type="entry name" value="AhpC/TSA"/>
</dbReference>
<protein>
    <submittedName>
        <fullName evidence="2">Peroxiredoxin</fullName>
    </submittedName>
</protein>
<dbReference type="OrthoDB" id="9809746at2"/>
<dbReference type="GO" id="GO:0016209">
    <property type="term" value="F:antioxidant activity"/>
    <property type="evidence" value="ECO:0007669"/>
    <property type="project" value="InterPro"/>
</dbReference>
<dbReference type="Gene3D" id="3.40.30.10">
    <property type="entry name" value="Glutaredoxin"/>
    <property type="match status" value="1"/>
</dbReference>
<feature type="domain" description="Thioredoxin" evidence="1">
    <location>
        <begin position="3"/>
        <end position="161"/>
    </location>
</feature>
<keyword evidence="3" id="KW-1185">Reference proteome</keyword>
<dbReference type="AlphaFoldDB" id="A0A286GAH1"/>
<sequence length="170" mass="18671">MAAKPAQPAPALDVPLSAGGRFDLAEQRPETFTVVVFYRGLHCPICKTYLQELSAKWQAFTDRGCKLVAVSCDDADRAAESRREWQLGDLPVAYGLTIEAARDWGLFISKAIKDGEPAQFCEPALFLVRPDGTLYMASIASMPFARPKIDEVLSAISFVTEKDYPPRGDA</sequence>
<dbReference type="InterPro" id="IPR013766">
    <property type="entry name" value="Thioredoxin_domain"/>
</dbReference>
<dbReference type="EMBL" id="OCNJ01000002">
    <property type="protein sequence ID" value="SOD92139.1"/>
    <property type="molecule type" value="Genomic_DNA"/>
</dbReference>
<organism evidence="2 3">
    <name type="scientific">Caenispirillum bisanense</name>
    <dbReference type="NCBI Taxonomy" id="414052"/>
    <lineage>
        <taxon>Bacteria</taxon>
        <taxon>Pseudomonadati</taxon>
        <taxon>Pseudomonadota</taxon>
        <taxon>Alphaproteobacteria</taxon>
        <taxon>Rhodospirillales</taxon>
        <taxon>Novispirillaceae</taxon>
        <taxon>Caenispirillum</taxon>
    </lineage>
</organism>